<proteinExistence type="predicted"/>
<name>A0AAV7HR25_DENCH</name>
<comment type="caution">
    <text evidence="1">The sequence shown here is derived from an EMBL/GenBank/DDBJ whole genome shotgun (WGS) entry which is preliminary data.</text>
</comment>
<evidence type="ECO:0000313" key="1">
    <source>
        <dbReference type="EMBL" id="KAH0470620.1"/>
    </source>
</evidence>
<reference evidence="1 2" key="1">
    <citation type="journal article" date="2021" name="Hortic Res">
        <title>Chromosome-scale assembly of the Dendrobium chrysotoxum genome enhances the understanding of orchid evolution.</title>
        <authorList>
            <person name="Zhang Y."/>
            <person name="Zhang G.Q."/>
            <person name="Zhang D."/>
            <person name="Liu X.D."/>
            <person name="Xu X.Y."/>
            <person name="Sun W.H."/>
            <person name="Yu X."/>
            <person name="Zhu X."/>
            <person name="Wang Z.W."/>
            <person name="Zhao X."/>
            <person name="Zhong W.Y."/>
            <person name="Chen H."/>
            <person name="Yin W.L."/>
            <person name="Huang T."/>
            <person name="Niu S.C."/>
            <person name="Liu Z.J."/>
        </authorList>
    </citation>
    <scope>NUCLEOTIDE SEQUENCE [LARGE SCALE GENOMIC DNA]</scope>
    <source>
        <strain evidence="1">Lindl</strain>
    </source>
</reference>
<gene>
    <name evidence="1" type="ORF">IEQ34_000343</name>
</gene>
<sequence>MVKIGQLFNNNDRTVVSQPQLSGGKVVVFKWTSEIFRTSEFFYFSRPSSLFGRPLNTDNAISIGSRHSVARVLVEQVITPIRCGLVLINSSTYNKLKWRSSLLFYRYYKSLGHSKADYHILHTHLNDVIAGDMATNNLGLNGCSTVVPMKIVKNLDNMAMNPTLSNVAVVDWVQFFSPLLVGGWSLGVERWWFCFLWAYALDMF</sequence>
<organism evidence="1 2">
    <name type="scientific">Dendrobium chrysotoxum</name>
    <name type="common">Orchid</name>
    <dbReference type="NCBI Taxonomy" id="161865"/>
    <lineage>
        <taxon>Eukaryota</taxon>
        <taxon>Viridiplantae</taxon>
        <taxon>Streptophyta</taxon>
        <taxon>Embryophyta</taxon>
        <taxon>Tracheophyta</taxon>
        <taxon>Spermatophyta</taxon>
        <taxon>Magnoliopsida</taxon>
        <taxon>Liliopsida</taxon>
        <taxon>Asparagales</taxon>
        <taxon>Orchidaceae</taxon>
        <taxon>Epidendroideae</taxon>
        <taxon>Malaxideae</taxon>
        <taxon>Dendrobiinae</taxon>
        <taxon>Dendrobium</taxon>
    </lineage>
</organism>
<protein>
    <submittedName>
        <fullName evidence="1">Uncharacterized protein</fullName>
    </submittedName>
</protein>
<dbReference type="Proteomes" id="UP000775213">
    <property type="component" value="Unassembled WGS sequence"/>
</dbReference>
<dbReference type="EMBL" id="JAGFBR010000001">
    <property type="protein sequence ID" value="KAH0470620.1"/>
    <property type="molecule type" value="Genomic_DNA"/>
</dbReference>
<accession>A0AAV7HR25</accession>
<evidence type="ECO:0000313" key="2">
    <source>
        <dbReference type="Proteomes" id="UP000775213"/>
    </source>
</evidence>
<dbReference type="AlphaFoldDB" id="A0AAV7HR25"/>
<keyword evidence="2" id="KW-1185">Reference proteome</keyword>